<keyword evidence="2" id="KW-0496">Mitochondrion</keyword>
<keyword evidence="1" id="KW-1133">Transmembrane helix</keyword>
<proteinExistence type="predicted"/>
<protein>
    <submittedName>
        <fullName evidence="2">ATP synthase F0 subunit 8</fullName>
    </submittedName>
</protein>
<accession>A0A067YCR0</accession>
<gene>
    <name evidence="2" type="primary">ATP8</name>
</gene>
<dbReference type="EMBL" id="KF590529">
    <property type="protein sequence ID" value="AHA03588.1"/>
    <property type="molecule type" value="Genomic_DNA"/>
</dbReference>
<organism evidence="2">
    <name type="scientific">Athyma selenophora</name>
    <name type="common">staff sergeant</name>
    <dbReference type="NCBI Taxonomy" id="351417"/>
    <lineage>
        <taxon>Eukaryota</taxon>
        <taxon>Metazoa</taxon>
        <taxon>Ecdysozoa</taxon>
        <taxon>Arthropoda</taxon>
        <taxon>Hexapoda</taxon>
        <taxon>Insecta</taxon>
        <taxon>Pterygota</taxon>
        <taxon>Neoptera</taxon>
        <taxon>Endopterygota</taxon>
        <taxon>Lepidoptera</taxon>
        <taxon>Glossata</taxon>
        <taxon>Ditrysia</taxon>
        <taxon>Papilionoidea</taxon>
        <taxon>Nymphalidae</taxon>
        <taxon>Limenitidinae</taxon>
        <taxon>Limenitidini</taxon>
        <taxon>Athyma</taxon>
    </lineage>
</organism>
<feature type="transmembrane region" description="Helical" evidence="1">
    <location>
        <begin position="12"/>
        <end position="31"/>
    </location>
</feature>
<sequence>MPQMMPINCNFSFIFFIMIFMIFNIMNYFIFNYKNINYNNNINKKSMKNNLFWKW</sequence>
<dbReference type="AlphaFoldDB" id="A0A067YCR0"/>
<evidence type="ECO:0000313" key="2">
    <source>
        <dbReference type="EMBL" id="AHA03588.1"/>
    </source>
</evidence>
<reference evidence="2" key="1">
    <citation type="submission" date="2013-08" db="EMBL/GenBank/DDBJ databases">
        <authorList>
            <person name="Wu L.-W."/>
            <person name="Lin L.-H."/>
            <person name="Chen T.-W."/>
        </authorList>
    </citation>
    <scope>NUCLEOTIDE SEQUENCE</scope>
    <source>
        <strain evidence="2">N369</strain>
    </source>
</reference>
<name>A0A067YCR0_9NEOP</name>
<reference evidence="2" key="2">
    <citation type="journal article" date="2014" name="BMC Genomics">
        <title>Mitogenomic sequences effectively recover relationships within brush-footed butterflies (Lepidoptera: Nymphalidae).</title>
        <authorList>
            <person name="Wu L.W."/>
            <person name="Lin L.H."/>
            <person name="Lees D.C."/>
            <person name="Hsu Y.F."/>
        </authorList>
    </citation>
    <scope>NUCLEOTIDE SEQUENCE</scope>
    <source>
        <strain evidence="2">N369</strain>
    </source>
</reference>
<keyword evidence="1" id="KW-0472">Membrane</keyword>
<evidence type="ECO:0000256" key="1">
    <source>
        <dbReference type="SAM" id="Phobius"/>
    </source>
</evidence>
<keyword evidence="1" id="KW-0812">Transmembrane</keyword>
<geneLocation type="mitochondrion" evidence="2"/>